<dbReference type="PANTHER" id="PTHR43400:SF12">
    <property type="entry name" value="FUMARATE REDUCTASE"/>
    <property type="match status" value="1"/>
</dbReference>
<dbReference type="InterPro" id="IPR003953">
    <property type="entry name" value="FAD-dep_OxRdtase_2_FAD-bd"/>
</dbReference>
<dbReference type="InterPro" id="IPR050315">
    <property type="entry name" value="FAD-oxidoreductase_2"/>
</dbReference>
<dbReference type="GeneID" id="38123542"/>
<dbReference type="Gene3D" id="3.90.700.10">
    <property type="entry name" value="Succinate dehydrogenase/fumarate reductase flavoprotein, catalytic domain"/>
    <property type="match status" value="1"/>
</dbReference>
<dbReference type="RefSeq" id="XP_026610346.1">
    <property type="nucleotide sequence ID" value="XM_026755187.1"/>
</dbReference>
<evidence type="ECO:0000256" key="2">
    <source>
        <dbReference type="ARBA" id="ARBA00022827"/>
    </source>
</evidence>
<comment type="function">
    <text evidence="4">Irreversibly catalyzes the reduction of fumarate to succinate.</text>
</comment>
<protein>
    <recommendedName>
        <fullName evidence="4">Fumarate reductase</fullName>
        <ecNumber evidence="4">1.3.1.6</ecNumber>
    </recommendedName>
</protein>
<comment type="caution">
    <text evidence="6">The sequence shown here is derived from an EMBL/GenBank/DDBJ whole genome shotgun (WGS) entry which is preliminary data.</text>
</comment>
<name>A0A397G0B4_ASPTH</name>
<dbReference type="NCBIfam" id="TIGR01813">
    <property type="entry name" value="flavo_cyto_c"/>
    <property type="match status" value="1"/>
</dbReference>
<evidence type="ECO:0000313" key="6">
    <source>
        <dbReference type="EMBL" id="RHZ44482.1"/>
    </source>
</evidence>
<dbReference type="GO" id="GO:0010181">
    <property type="term" value="F:FMN binding"/>
    <property type="evidence" value="ECO:0007669"/>
    <property type="project" value="InterPro"/>
</dbReference>
<dbReference type="SUPFAM" id="SSF56425">
    <property type="entry name" value="Succinate dehydrogenase/fumarate reductase flavoprotein, catalytic domain"/>
    <property type="match status" value="1"/>
</dbReference>
<keyword evidence="2 4" id="KW-0274">FAD</keyword>
<dbReference type="PANTHER" id="PTHR43400">
    <property type="entry name" value="FUMARATE REDUCTASE"/>
    <property type="match status" value="1"/>
</dbReference>
<dbReference type="SUPFAM" id="SSF51905">
    <property type="entry name" value="FAD/NAD(P)-binding domain"/>
    <property type="match status" value="1"/>
</dbReference>
<keyword evidence="3 4" id="KW-0560">Oxidoreductase</keyword>
<dbReference type="EC" id="1.3.1.6" evidence="4"/>
<dbReference type="GO" id="GO:0016156">
    <property type="term" value="F:fumarate reductase (NADH) activity"/>
    <property type="evidence" value="ECO:0007669"/>
    <property type="project" value="UniProtKB-EC"/>
</dbReference>
<dbReference type="InterPro" id="IPR036188">
    <property type="entry name" value="FAD/NAD-bd_sf"/>
</dbReference>
<gene>
    <name evidence="6" type="ORF">CDV56_101568</name>
</gene>
<dbReference type="InterPro" id="IPR027477">
    <property type="entry name" value="Succ_DH/fumarate_Rdtase_cat_sf"/>
</dbReference>
<evidence type="ECO:0000256" key="4">
    <source>
        <dbReference type="RuleBase" id="RU366062"/>
    </source>
</evidence>
<evidence type="ECO:0000256" key="3">
    <source>
        <dbReference type="ARBA" id="ARBA00023002"/>
    </source>
</evidence>
<dbReference type="EMBL" id="NKHU02000328">
    <property type="protein sequence ID" value="RHZ44482.1"/>
    <property type="molecule type" value="Genomic_DNA"/>
</dbReference>
<dbReference type="InterPro" id="IPR010960">
    <property type="entry name" value="Flavocytochrome_c"/>
</dbReference>
<keyword evidence="7" id="KW-1185">Reference proteome</keyword>
<dbReference type="STRING" id="41047.A0A397G0B4"/>
<evidence type="ECO:0000259" key="5">
    <source>
        <dbReference type="Pfam" id="PF00890"/>
    </source>
</evidence>
<evidence type="ECO:0000256" key="1">
    <source>
        <dbReference type="ARBA" id="ARBA00022630"/>
    </source>
</evidence>
<organism evidence="6 7">
    <name type="scientific">Aspergillus thermomutatus</name>
    <name type="common">Neosartorya pseudofischeri</name>
    <dbReference type="NCBI Taxonomy" id="41047"/>
    <lineage>
        <taxon>Eukaryota</taxon>
        <taxon>Fungi</taxon>
        <taxon>Dikarya</taxon>
        <taxon>Ascomycota</taxon>
        <taxon>Pezizomycotina</taxon>
        <taxon>Eurotiomycetes</taxon>
        <taxon>Eurotiomycetidae</taxon>
        <taxon>Eurotiales</taxon>
        <taxon>Aspergillaceae</taxon>
        <taxon>Aspergillus</taxon>
        <taxon>Aspergillus subgen. Fumigati</taxon>
    </lineage>
</organism>
<evidence type="ECO:0000313" key="7">
    <source>
        <dbReference type="Proteomes" id="UP000215305"/>
    </source>
</evidence>
<keyword evidence="1 4" id="KW-0285">Flavoprotein</keyword>
<dbReference type="Gene3D" id="3.50.50.60">
    <property type="entry name" value="FAD/NAD(P)-binding domain"/>
    <property type="match status" value="1"/>
</dbReference>
<dbReference type="VEuPathDB" id="FungiDB:CDV56_101568"/>
<accession>A0A397G0B4</accession>
<proteinExistence type="inferred from homology"/>
<comment type="similarity">
    <text evidence="4">Belongs to the FAD-dependent oxidoreductase 2 family. FRD/SDH subfamily.</text>
</comment>
<comment type="catalytic activity">
    <reaction evidence="4">
        <text>succinate + NAD(+) = fumarate + NADH + H(+)</text>
        <dbReference type="Rhea" id="RHEA:18281"/>
        <dbReference type="ChEBI" id="CHEBI:15378"/>
        <dbReference type="ChEBI" id="CHEBI:29806"/>
        <dbReference type="ChEBI" id="CHEBI:30031"/>
        <dbReference type="ChEBI" id="CHEBI:57540"/>
        <dbReference type="ChEBI" id="CHEBI:57945"/>
        <dbReference type="EC" id="1.3.1.6"/>
    </reaction>
</comment>
<comment type="cofactor">
    <cofactor evidence="4">
        <name>FAD</name>
        <dbReference type="ChEBI" id="CHEBI:57692"/>
    </cofactor>
    <text evidence="4">Binds 1 FAD per monomer.</text>
</comment>
<dbReference type="Proteomes" id="UP000215305">
    <property type="component" value="Unassembled WGS sequence"/>
</dbReference>
<dbReference type="AlphaFoldDB" id="A0A397G0B4"/>
<dbReference type="Pfam" id="PF00890">
    <property type="entry name" value="FAD_binding_2"/>
    <property type="match status" value="1"/>
</dbReference>
<reference evidence="6" key="1">
    <citation type="submission" date="2018-08" db="EMBL/GenBank/DDBJ databases">
        <title>Draft genome sequence of azole-resistant Aspergillus thermomutatus (Neosartorya pseudofischeri) strain HMR AF 39, isolated from a human nasal aspirate.</title>
        <authorList>
            <person name="Parent-Michaud M."/>
            <person name="Dufresne P.J."/>
            <person name="Fournier E."/>
            <person name="Martineau C."/>
            <person name="Moreira S."/>
            <person name="Perkins V."/>
            <person name="De Repentigny L."/>
            <person name="Dufresne S.F."/>
        </authorList>
    </citation>
    <scope>NUCLEOTIDE SEQUENCE [LARGE SCALE GENOMIC DNA]</scope>
    <source>
        <strain evidence="6">HMR AF 39</strain>
    </source>
</reference>
<sequence>MATSSSSVSSQIQPVIVVGSGLAGLSAATQLVSHHIPVNMLESAIKPGGHAIKATSGINGAPTRFQPVKDDREFFNDTVKSAGSVLIHAAANDRSQRERLISTLTESSAAAVHWLADEKDIDLSKVTQLGGHTHPRTHRGAGQSAPPGKSIVSTLLNSLNGNSFFQLRTSSRVTKVVREGDRVTGVEYTREEEDNNKSDMLHGPVVFASGGFAGDTHGMLAKYRPDLAGLPTTNEPRKGSHPLLEEIGAALVDMDRVQVHPTGFLDPNDRSAVVKLLAPEALRGEGGVLLSRDGSRFVNELDTREHIANVIMHSVCPMETTTLRQWDVTLVLDEGAAASASSHMQFYLSKGLIRKTIVGELGPSALRTLQAYADAVSGRKQDTFGRTSFGRWALMDVAPDSIVYAGKVTPVVHFTMGGVRINERSEVLDGRGVPIKGLWATGEVSGGVHGQNRLSGSSLLECVVFGRIAGDEAAAFHKKYYTHSP</sequence>
<dbReference type="OrthoDB" id="10252157at2759"/>
<feature type="domain" description="FAD-dependent oxidoreductase 2 FAD-binding" evidence="5">
    <location>
        <begin position="15"/>
        <end position="459"/>
    </location>
</feature>